<evidence type="ECO:0000313" key="1">
    <source>
        <dbReference type="EMBL" id="KAL5108699.1"/>
    </source>
</evidence>
<proteinExistence type="predicted"/>
<organism evidence="1 2">
    <name type="scientific">Taenia crassiceps</name>
    <dbReference type="NCBI Taxonomy" id="6207"/>
    <lineage>
        <taxon>Eukaryota</taxon>
        <taxon>Metazoa</taxon>
        <taxon>Spiralia</taxon>
        <taxon>Lophotrochozoa</taxon>
        <taxon>Platyhelminthes</taxon>
        <taxon>Cestoda</taxon>
        <taxon>Eucestoda</taxon>
        <taxon>Cyclophyllidea</taxon>
        <taxon>Taeniidae</taxon>
        <taxon>Taenia</taxon>
    </lineage>
</organism>
<keyword evidence="2" id="KW-1185">Reference proteome</keyword>
<gene>
    <name evidence="1" type="ORF">TcWFU_003233</name>
</gene>
<protein>
    <submittedName>
        <fullName evidence="1">Uncharacterized protein</fullName>
    </submittedName>
</protein>
<evidence type="ECO:0000313" key="2">
    <source>
        <dbReference type="Proteomes" id="UP001651158"/>
    </source>
</evidence>
<sequence>MHCIRSAYATLLTLNPIRNRLFKLVQSIFLSPQCIGSRKIRSPYWKKVQDREFRFINQILLIKNEQYS</sequence>
<dbReference type="EMBL" id="JAKROA010000003">
    <property type="protein sequence ID" value="KAL5108699.1"/>
    <property type="molecule type" value="Genomic_DNA"/>
</dbReference>
<dbReference type="Proteomes" id="UP001651158">
    <property type="component" value="Unassembled WGS sequence"/>
</dbReference>
<reference evidence="1 2" key="1">
    <citation type="journal article" date="2022" name="Front. Cell. Infect. Microbiol.">
        <title>The Genomes of Two Strains of Taenia crassiceps the Animal Model for the Study of Human Cysticercosis.</title>
        <authorList>
            <person name="Bobes R.J."/>
            <person name="Estrada K."/>
            <person name="Rios-Valencia D.G."/>
            <person name="Calderon-Gallegos A."/>
            <person name="de la Torre P."/>
            <person name="Carrero J.C."/>
            <person name="Sanchez-Flores A."/>
            <person name="Laclette J.P."/>
        </authorList>
    </citation>
    <scope>NUCLEOTIDE SEQUENCE [LARGE SCALE GENOMIC DNA]</scope>
    <source>
        <strain evidence="1">WFUcys</strain>
    </source>
</reference>
<accession>A0ABR4QGV8</accession>
<name>A0ABR4QGV8_9CEST</name>
<comment type="caution">
    <text evidence="1">The sequence shown here is derived from an EMBL/GenBank/DDBJ whole genome shotgun (WGS) entry which is preliminary data.</text>
</comment>